<dbReference type="Gene3D" id="3.50.30.50">
    <property type="entry name" value="Putative cyclase"/>
    <property type="match status" value="2"/>
</dbReference>
<evidence type="ECO:0000313" key="2">
    <source>
        <dbReference type="Proteomes" id="UP000178681"/>
    </source>
</evidence>
<proteinExistence type="predicted"/>
<gene>
    <name evidence="1" type="ORF">A2872_02265</name>
</gene>
<accession>A0A1F5Z5X2</accession>
<sequence length="177" mass="19625">MTIVDLSQTLVTGMKVYPGDPIVKIVQVHNLNYEGWRLRNLSFGSHTGTHVDAFAHMDKNGDTLDKTPLNKFFGRAVVVKSTDKFPKNVGIIFGKDSLKIEDFDKIISARPPFIGISADCDFPVPLERKLLLSGVIIFGNLVNTEKLPAKKPFMFYGFPLKIKNGDGSPVRAVAIYD</sequence>
<comment type="caution">
    <text evidence="1">The sequence shown here is derived from an EMBL/GenBank/DDBJ whole genome shotgun (WGS) entry which is preliminary data.</text>
</comment>
<dbReference type="Pfam" id="PF04199">
    <property type="entry name" value="Cyclase"/>
    <property type="match status" value="1"/>
</dbReference>
<evidence type="ECO:0000313" key="1">
    <source>
        <dbReference type="EMBL" id="OGG07765.1"/>
    </source>
</evidence>
<organism evidence="1 2">
    <name type="scientific">Candidatus Gottesmanbacteria bacterium RIFCSPHIGHO2_01_FULL_42_12</name>
    <dbReference type="NCBI Taxonomy" id="1798377"/>
    <lineage>
        <taxon>Bacteria</taxon>
        <taxon>Candidatus Gottesmaniibacteriota</taxon>
    </lineage>
</organism>
<dbReference type="Proteomes" id="UP000178681">
    <property type="component" value="Unassembled WGS sequence"/>
</dbReference>
<dbReference type="PANTHER" id="PTHR31118:SF12">
    <property type="entry name" value="CYCLASE-LIKE PROTEIN 2"/>
    <property type="match status" value="1"/>
</dbReference>
<dbReference type="EMBL" id="MFJG01000002">
    <property type="protein sequence ID" value="OGG07765.1"/>
    <property type="molecule type" value="Genomic_DNA"/>
</dbReference>
<dbReference type="InterPro" id="IPR037175">
    <property type="entry name" value="KFase_sf"/>
</dbReference>
<evidence type="ECO:0008006" key="3">
    <source>
        <dbReference type="Google" id="ProtNLM"/>
    </source>
</evidence>
<dbReference type="STRING" id="1798377.A2872_02265"/>
<dbReference type="PANTHER" id="PTHR31118">
    <property type="entry name" value="CYCLASE-LIKE PROTEIN 2"/>
    <property type="match status" value="1"/>
</dbReference>
<dbReference type="SUPFAM" id="SSF102198">
    <property type="entry name" value="Putative cyclase"/>
    <property type="match status" value="1"/>
</dbReference>
<name>A0A1F5Z5X2_9BACT</name>
<reference evidence="1 2" key="1">
    <citation type="journal article" date="2016" name="Nat. Commun.">
        <title>Thousands of microbial genomes shed light on interconnected biogeochemical processes in an aquifer system.</title>
        <authorList>
            <person name="Anantharaman K."/>
            <person name="Brown C.T."/>
            <person name="Hug L.A."/>
            <person name="Sharon I."/>
            <person name="Castelle C.J."/>
            <person name="Probst A.J."/>
            <person name="Thomas B.C."/>
            <person name="Singh A."/>
            <person name="Wilkins M.J."/>
            <person name="Karaoz U."/>
            <person name="Brodie E.L."/>
            <person name="Williams K.H."/>
            <person name="Hubbard S.S."/>
            <person name="Banfield J.F."/>
        </authorList>
    </citation>
    <scope>NUCLEOTIDE SEQUENCE [LARGE SCALE GENOMIC DNA]</scope>
</reference>
<dbReference type="InterPro" id="IPR007325">
    <property type="entry name" value="KFase/CYL"/>
</dbReference>
<dbReference type="AlphaFoldDB" id="A0A1F5Z5X2"/>
<dbReference type="GO" id="GO:0019441">
    <property type="term" value="P:L-tryptophan catabolic process to kynurenine"/>
    <property type="evidence" value="ECO:0007669"/>
    <property type="project" value="InterPro"/>
</dbReference>
<dbReference type="GO" id="GO:0004061">
    <property type="term" value="F:arylformamidase activity"/>
    <property type="evidence" value="ECO:0007669"/>
    <property type="project" value="InterPro"/>
</dbReference>
<protein>
    <recommendedName>
        <fullName evidence="3">Cyclase</fullName>
    </recommendedName>
</protein>